<dbReference type="InterPro" id="IPR014721">
    <property type="entry name" value="Ribsml_uS5_D2-typ_fold_subgr"/>
</dbReference>
<evidence type="ECO:0000256" key="5">
    <source>
        <dbReference type="ARBA" id="ARBA00022777"/>
    </source>
</evidence>
<proteinExistence type="predicted"/>
<evidence type="ECO:0000259" key="11">
    <source>
        <dbReference type="Pfam" id="PF08544"/>
    </source>
</evidence>
<keyword evidence="6" id="KW-0067">ATP-binding</keyword>
<gene>
    <name evidence="13" type="primary">mvk</name>
    <name evidence="13" type="ORF">ITQ90_03605</name>
    <name evidence="12" type="ORF">S100892_01229</name>
</gene>
<evidence type="ECO:0000259" key="10">
    <source>
        <dbReference type="Pfam" id="PF00288"/>
    </source>
</evidence>
<dbReference type="Pfam" id="PF08544">
    <property type="entry name" value="GHMP_kinases_C"/>
    <property type="match status" value="1"/>
</dbReference>
<feature type="domain" description="GHMP kinase C-terminal" evidence="11">
    <location>
        <begin position="221"/>
        <end position="296"/>
    </location>
</feature>
<dbReference type="PANTHER" id="PTHR43290:SF2">
    <property type="entry name" value="MEVALONATE KINASE"/>
    <property type="match status" value="1"/>
</dbReference>
<keyword evidence="8" id="KW-0443">Lipid metabolism</keyword>
<accession>A0A8G1E620</accession>
<dbReference type="InterPro" id="IPR006204">
    <property type="entry name" value="GHMP_kinase_N_dom"/>
</dbReference>
<dbReference type="Proteomes" id="UP001194632">
    <property type="component" value="Unassembled WGS sequence"/>
</dbReference>
<comment type="pathway">
    <text evidence="9">Isoprenoid biosynthesis; isopentenyl diphosphate biosynthesis via mevalonate pathway; isopentenyl diphosphate from (R)-mevalonate: step 1/3.</text>
</comment>
<keyword evidence="3 12" id="KW-0808">Transferase</keyword>
<evidence type="ECO:0000313" key="14">
    <source>
        <dbReference type="Proteomes" id="UP000196118"/>
    </source>
</evidence>
<evidence type="ECO:0000256" key="1">
    <source>
        <dbReference type="ARBA" id="ARBA00022490"/>
    </source>
</evidence>
<dbReference type="AlphaFoldDB" id="A0A0R2HFW0"/>
<dbReference type="NCBIfam" id="TIGR00549">
    <property type="entry name" value="mevalon_kin"/>
    <property type="match status" value="1"/>
</dbReference>
<evidence type="ECO:0000256" key="8">
    <source>
        <dbReference type="ARBA" id="ARBA00023098"/>
    </source>
</evidence>
<dbReference type="Pfam" id="PF00288">
    <property type="entry name" value="GHMP_kinases_N"/>
    <property type="match status" value="1"/>
</dbReference>
<dbReference type="GO" id="GO:0005829">
    <property type="term" value="C:cytosol"/>
    <property type="evidence" value="ECO:0007669"/>
    <property type="project" value="TreeGrafter"/>
</dbReference>
<dbReference type="InterPro" id="IPR013750">
    <property type="entry name" value="GHMP_kinase_C_dom"/>
</dbReference>
<evidence type="ECO:0000256" key="6">
    <source>
        <dbReference type="ARBA" id="ARBA00022840"/>
    </source>
</evidence>
<protein>
    <submittedName>
        <fullName evidence="12">Mevalonate kinase</fullName>
        <ecNumber evidence="12">2.7.1.36</ecNumber>
    </submittedName>
</protein>
<accession>A0A0R2HFW0</accession>
<dbReference type="RefSeq" id="WP_002833044.1">
    <property type="nucleotide sequence ID" value="NZ_BJZY01000002.1"/>
</dbReference>
<reference evidence="13" key="2">
    <citation type="submission" date="2020-11" db="EMBL/GenBank/DDBJ databases">
        <title>Antibiotic susceptibility profiles of Pediococcus pentosaceus from various origins and their implications for the safety assessment of strains with food-technology applications.</title>
        <authorList>
            <person name="Shani N."/>
            <person name="Oberhaensli S."/>
            <person name="Arias E."/>
        </authorList>
    </citation>
    <scope>NUCLEOTIDE SEQUENCE</scope>
    <source>
        <strain evidence="13">FAM 24207</strain>
    </source>
</reference>
<evidence type="ECO:0000313" key="13">
    <source>
        <dbReference type="EMBL" id="MBF7114587.1"/>
    </source>
</evidence>
<dbReference type="SUPFAM" id="SSF54211">
    <property type="entry name" value="Ribosomal protein S5 domain 2-like"/>
    <property type="match status" value="1"/>
</dbReference>
<evidence type="ECO:0000256" key="9">
    <source>
        <dbReference type="ARBA" id="ARBA00029438"/>
    </source>
</evidence>
<dbReference type="GO" id="GO:0005524">
    <property type="term" value="F:ATP binding"/>
    <property type="evidence" value="ECO:0007669"/>
    <property type="project" value="UniProtKB-KW"/>
</dbReference>
<dbReference type="PRINTS" id="PR00959">
    <property type="entry name" value="MEVGALKINASE"/>
</dbReference>
<organism evidence="12 14">
    <name type="scientific">Pediococcus pentosaceus</name>
    <dbReference type="NCBI Taxonomy" id="1255"/>
    <lineage>
        <taxon>Bacteria</taxon>
        <taxon>Bacillati</taxon>
        <taxon>Bacillota</taxon>
        <taxon>Bacilli</taxon>
        <taxon>Lactobacillales</taxon>
        <taxon>Lactobacillaceae</taxon>
        <taxon>Pediococcus</taxon>
    </lineage>
</organism>
<dbReference type="EMBL" id="CP021474">
    <property type="protein sequence ID" value="ARW19802.1"/>
    <property type="molecule type" value="Genomic_DNA"/>
</dbReference>
<dbReference type="GO" id="GO:0004496">
    <property type="term" value="F:mevalonate kinase activity"/>
    <property type="evidence" value="ECO:0007669"/>
    <property type="project" value="UniProtKB-EC"/>
</dbReference>
<dbReference type="PANTHER" id="PTHR43290">
    <property type="entry name" value="MEVALONATE KINASE"/>
    <property type="match status" value="1"/>
</dbReference>
<keyword evidence="4" id="KW-0547">Nucleotide-binding</keyword>
<keyword evidence="5 12" id="KW-0418">Kinase</keyword>
<dbReference type="UniPathway" id="UPA00057">
    <property type="reaction ID" value="UER00098"/>
</dbReference>
<sequence>MEEIIKSSNSKIILIGEHSVVYGQPAIALPIRNVKTTVKIQPTNGDIEIKSRYFNGSLNDIHSNLLGIKNLIKQTLNELNRPNTNLLITIDSDVPAERGMGSSASTAVALVRALYAYFEHPLTRTTLLKTVDISEKIIHGKPSGLDSATASANNPIWFKKDGTIKPLPINVDAYLIISDSGIKGKTSEAVEIVKNKLRFDSDSRLLIEKLGELTSQTATVLRQNDVSTLGKILTEAHTNLRQLGVSHPAVEKLIKIANDSGALGSKLTGGGLGGCVISLAPNLPAAEKISQQLTAGGATATWIEKL</sequence>
<evidence type="ECO:0000256" key="4">
    <source>
        <dbReference type="ARBA" id="ARBA00022741"/>
    </source>
</evidence>
<dbReference type="InterPro" id="IPR006205">
    <property type="entry name" value="Mev_gal_kin"/>
</dbReference>
<keyword evidence="2" id="KW-0444">Lipid biosynthesis</keyword>
<dbReference type="InterPro" id="IPR020568">
    <property type="entry name" value="Ribosomal_Su5_D2-typ_SF"/>
</dbReference>
<dbReference type="Proteomes" id="UP000196118">
    <property type="component" value="Chromosome"/>
</dbReference>
<keyword evidence="1" id="KW-0963">Cytoplasm</keyword>
<reference evidence="12 14" key="1">
    <citation type="submission" date="2017-05" db="EMBL/GenBank/DDBJ databases">
        <title>Genome sequence of Pediococcus pentosaceus strain SRCM100892.</title>
        <authorList>
            <person name="Cho S.H."/>
        </authorList>
    </citation>
    <scope>NUCLEOTIDE SEQUENCE [LARGE SCALE GENOMIC DNA]</scope>
    <source>
        <strain evidence="12 14">SRCM100892</strain>
    </source>
</reference>
<evidence type="ECO:0000256" key="3">
    <source>
        <dbReference type="ARBA" id="ARBA00022679"/>
    </source>
</evidence>
<feature type="domain" description="GHMP kinase N-terminal" evidence="10">
    <location>
        <begin position="70"/>
        <end position="150"/>
    </location>
</feature>
<dbReference type="EMBL" id="JADOFP010000002">
    <property type="protein sequence ID" value="MBF7114587.1"/>
    <property type="molecule type" value="Genomic_DNA"/>
</dbReference>
<evidence type="ECO:0000313" key="12">
    <source>
        <dbReference type="EMBL" id="ARW19802.1"/>
    </source>
</evidence>
<keyword evidence="7" id="KW-0460">Magnesium</keyword>
<name>A0A0R2HFW0_PEDPE</name>
<dbReference type="Gene3D" id="3.30.70.890">
    <property type="entry name" value="GHMP kinase, C-terminal domain"/>
    <property type="match status" value="1"/>
</dbReference>
<dbReference type="InterPro" id="IPR036554">
    <property type="entry name" value="GHMP_kinase_C_sf"/>
</dbReference>
<dbReference type="GO" id="GO:0019287">
    <property type="term" value="P:isopentenyl diphosphate biosynthetic process, mevalonate pathway"/>
    <property type="evidence" value="ECO:0007669"/>
    <property type="project" value="UniProtKB-UniPathway"/>
</dbReference>
<evidence type="ECO:0000256" key="7">
    <source>
        <dbReference type="ARBA" id="ARBA00022842"/>
    </source>
</evidence>
<dbReference type="Gene3D" id="3.30.230.10">
    <property type="match status" value="1"/>
</dbReference>
<dbReference type="SUPFAM" id="SSF55060">
    <property type="entry name" value="GHMP Kinase, C-terminal domain"/>
    <property type="match status" value="1"/>
</dbReference>
<evidence type="ECO:0000256" key="2">
    <source>
        <dbReference type="ARBA" id="ARBA00022516"/>
    </source>
</evidence>
<dbReference type="EC" id="2.7.1.36" evidence="12"/>